<dbReference type="PANTHER" id="PTHR31672">
    <property type="entry name" value="BNACNNG10540D PROTEIN"/>
    <property type="match status" value="1"/>
</dbReference>
<dbReference type="PROSITE" id="PS50181">
    <property type="entry name" value="FBOX"/>
    <property type="match status" value="1"/>
</dbReference>
<dbReference type="Pfam" id="PF07734">
    <property type="entry name" value="FBA_1"/>
    <property type="match status" value="1"/>
</dbReference>
<dbReference type="InterPro" id="IPR050796">
    <property type="entry name" value="SCF_F-box_component"/>
</dbReference>
<dbReference type="InterPro" id="IPR001810">
    <property type="entry name" value="F-box_dom"/>
</dbReference>
<gene>
    <name evidence="2" type="ORF">RGQ29_014005</name>
</gene>
<dbReference type="Gene3D" id="1.20.1280.50">
    <property type="match status" value="1"/>
</dbReference>
<dbReference type="InterPro" id="IPR006527">
    <property type="entry name" value="F-box-assoc_dom_typ1"/>
</dbReference>
<evidence type="ECO:0000313" key="3">
    <source>
        <dbReference type="Proteomes" id="UP001324115"/>
    </source>
</evidence>
<protein>
    <recommendedName>
        <fullName evidence="1">F-box domain-containing protein</fullName>
    </recommendedName>
</protein>
<dbReference type="InterPro" id="IPR036047">
    <property type="entry name" value="F-box-like_dom_sf"/>
</dbReference>
<keyword evidence="3" id="KW-1185">Reference proteome</keyword>
<dbReference type="Proteomes" id="UP001324115">
    <property type="component" value="Unassembled WGS sequence"/>
</dbReference>
<dbReference type="NCBIfam" id="TIGR01640">
    <property type="entry name" value="F_box_assoc_1"/>
    <property type="match status" value="1"/>
</dbReference>
<dbReference type="AlphaFoldDB" id="A0AAN7FUA4"/>
<proteinExistence type="predicted"/>
<organism evidence="2 3">
    <name type="scientific">Quercus rubra</name>
    <name type="common">Northern red oak</name>
    <name type="synonym">Quercus borealis</name>
    <dbReference type="NCBI Taxonomy" id="3512"/>
    <lineage>
        <taxon>Eukaryota</taxon>
        <taxon>Viridiplantae</taxon>
        <taxon>Streptophyta</taxon>
        <taxon>Embryophyta</taxon>
        <taxon>Tracheophyta</taxon>
        <taxon>Spermatophyta</taxon>
        <taxon>Magnoliopsida</taxon>
        <taxon>eudicotyledons</taxon>
        <taxon>Gunneridae</taxon>
        <taxon>Pentapetalae</taxon>
        <taxon>rosids</taxon>
        <taxon>fabids</taxon>
        <taxon>Fagales</taxon>
        <taxon>Fagaceae</taxon>
        <taxon>Quercus</taxon>
    </lineage>
</organism>
<dbReference type="SUPFAM" id="SSF81383">
    <property type="entry name" value="F-box domain"/>
    <property type="match status" value="1"/>
</dbReference>
<sequence>MFTTNEVLPEDLIIQILLWLPVVSLLRFKCVCKSWYALINGQNFINKHLLHNQTTSNKNRNAPFLLIQRQKSSNDHVFSKLQYESLEILSTQAVPSPYFGIPKHIEINIVSSINGLVCLDLNAGNTDIVLWNPATNETKVLPKSGISYIPTPKVVNLLEIYDPDPELYFYDINYFYAAEVYCLSTGSWRTVSTSAPGYFIDCCYYRTYTKGMFSWSASMGDDPDFFPGILSFDMSNEVFLTTTLPDGDLENPNGTWRNFFVHNELVSLVTFGKDRERLENCFYIWSLLEFGVKESWTKLFTIGSLMGIEKPIGFWKNESLFLRNNEGQLLLYDPLAQKITNLQVDGRPMQMITYVESLISLK</sequence>
<reference evidence="2 3" key="1">
    <citation type="journal article" date="2023" name="G3 (Bethesda)">
        <title>A haplotype-resolved chromosome-scale genome for Quercus rubra L. provides insights into the genetics of adaptive traits for red oak species.</title>
        <authorList>
            <person name="Kapoor B."/>
            <person name="Jenkins J."/>
            <person name="Schmutz J."/>
            <person name="Zhebentyayeva T."/>
            <person name="Kuelheim C."/>
            <person name="Coggeshall M."/>
            <person name="Heim C."/>
            <person name="Lasky J.R."/>
            <person name="Leites L."/>
            <person name="Islam-Faridi N."/>
            <person name="Romero-Severson J."/>
            <person name="DeLeo V.L."/>
            <person name="Lucas S.M."/>
            <person name="Lazic D."/>
            <person name="Gailing O."/>
            <person name="Carlson J."/>
            <person name="Staton M."/>
        </authorList>
    </citation>
    <scope>NUCLEOTIDE SEQUENCE [LARGE SCALE GENOMIC DNA]</scope>
    <source>
        <strain evidence="2">Pseudo-F2</strain>
    </source>
</reference>
<comment type="caution">
    <text evidence="2">The sequence shown here is derived from an EMBL/GenBank/DDBJ whole genome shotgun (WGS) entry which is preliminary data.</text>
</comment>
<dbReference type="InterPro" id="IPR017451">
    <property type="entry name" value="F-box-assoc_interact_dom"/>
</dbReference>
<dbReference type="Pfam" id="PF00646">
    <property type="entry name" value="F-box"/>
    <property type="match status" value="1"/>
</dbReference>
<accession>A0AAN7FUA4</accession>
<evidence type="ECO:0000259" key="1">
    <source>
        <dbReference type="PROSITE" id="PS50181"/>
    </source>
</evidence>
<name>A0AAN7FUA4_QUERU</name>
<dbReference type="PANTHER" id="PTHR31672:SF13">
    <property type="entry name" value="F-BOX PROTEIN CPR30-LIKE"/>
    <property type="match status" value="1"/>
</dbReference>
<dbReference type="SMART" id="SM00256">
    <property type="entry name" value="FBOX"/>
    <property type="match status" value="1"/>
</dbReference>
<feature type="domain" description="F-box" evidence="1">
    <location>
        <begin position="2"/>
        <end position="48"/>
    </location>
</feature>
<dbReference type="EMBL" id="JAXUIC010000003">
    <property type="protein sequence ID" value="KAK4595739.1"/>
    <property type="molecule type" value="Genomic_DNA"/>
</dbReference>
<evidence type="ECO:0000313" key="2">
    <source>
        <dbReference type="EMBL" id="KAK4595739.1"/>
    </source>
</evidence>
<dbReference type="CDD" id="cd22157">
    <property type="entry name" value="F-box_AtFBW1-like"/>
    <property type="match status" value="1"/>
</dbReference>